<dbReference type="InterPro" id="IPR004401">
    <property type="entry name" value="YbaB/EbfC"/>
</dbReference>
<dbReference type="PANTHER" id="PTHR33449:SF1">
    <property type="entry name" value="NUCLEOID-ASSOCIATED PROTEIN YBAB"/>
    <property type="match status" value="1"/>
</dbReference>
<accession>A0A368VTK1</accession>
<feature type="region of interest" description="Disordered" evidence="2">
    <location>
        <begin position="106"/>
        <end position="159"/>
    </location>
</feature>
<gene>
    <name evidence="3" type="ORF">DFQ14_10336</name>
</gene>
<keyword evidence="4" id="KW-1185">Reference proteome</keyword>
<name>A0A368VTK1_9ACTN</name>
<reference evidence="3 4" key="1">
    <citation type="submission" date="2018-07" db="EMBL/GenBank/DDBJ databases">
        <title>Genomic Encyclopedia of Type Strains, Phase III (KMG-III): the genomes of soil and plant-associated and newly described type strains.</title>
        <authorList>
            <person name="Whitman W."/>
        </authorList>
    </citation>
    <scope>NUCLEOTIDE SEQUENCE [LARGE SCALE GENOMIC DNA]</scope>
    <source>
        <strain evidence="3 4">CECT 8575</strain>
    </source>
</reference>
<evidence type="ECO:0000256" key="1">
    <source>
        <dbReference type="ARBA" id="ARBA00023125"/>
    </source>
</evidence>
<dbReference type="SUPFAM" id="SSF82607">
    <property type="entry name" value="YbaB-like"/>
    <property type="match status" value="1"/>
</dbReference>
<organism evidence="3 4">
    <name type="scientific">Halopolyspora algeriensis</name>
    <dbReference type="NCBI Taxonomy" id="1500506"/>
    <lineage>
        <taxon>Bacteria</taxon>
        <taxon>Bacillati</taxon>
        <taxon>Actinomycetota</taxon>
        <taxon>Actinomycetes</taxon>
        <taxon>Actinomycetes incertae sedis</taxon>
        <taxon>Halopolyspora</taxon>
    </lineage>
</organism>
<dbReference type="Pfam" id="PF02575">
    <property type="entry name" value="YbaB_DNA_bd"/>
    <property type="match status" value="1"/>
</dbReference>
<comment type="caution">
    <text evidence="3">The sequence shown here is derived from an EMBL/GenBank/DDBJ whole genome shotgun (WGS) entry which is preliminary data.</text>
</comment>
<dbReference type="Proteomes" id="UP000253495">
    <property type="component" value="Unassembled WGS sequence"/>
</dbReference>
<dbReference type="EMBL" id="QPJC01000003">
    <property type="protein sequence ID" value="RCW45075.1"/>
    <property type="molecule type" value="Genomic_DNA"/>
</dbReference>
<dbReference type="GO" id="GO:0003677">
    <property type="term" value="F:DNA binding"/>
    <property type="evidence" value="ECO:0007669"/>
    <property type="project" value="UniProtKB-KW"/>
</dbReference>
<feature type="region of interest" description="Disordered" evidence="2">
    <location>
        <begin position="16"/>
        <end position="41"/>
    </location>
</feature>
<dbReference type="AlphaFoldDB" id="A0A368VTK1"/>
<proteinExistence type="predicted"/>
<keyword evidence="1 3" id="KW-0238">DNA-binding</keyword>
<dbReference type="PANTHER" id="PTHR33449">
    <property type="entry name" value="NUCLEOID-ASSOCIATED PROTEIN YBAB"/>
    <property type="match status" value="1"/>
</dbReference>
<evidence type="ECO:0000313" key="3">
    <source>
        <dbReference type="EMBL" id="RCW45075.1"/>
    </source>
</evidence>
<dbReference type="Gene3D" id="3.30.1310.10">
    <property type="entry name" value="Nucleoid-associated protein YbaB-like domain"/>
    <property type="match status" value="1"/>
</dbReference>
<evidence type="ECO:0000256" key="2">
    <source>
        <dbReference type="SAM" id="MobiDB-lite"/>
    </source>
</evidence>
<dbReference type="InterPro" id="IPR036894">
    <property type="entry name" value="YbaB-like_sf"/>
</dbReference>
<evidence type="ECO:0000313" key="4">
    <source>
        <dbReference type="Proteomes" id="UP000253495"/>
    </source>
</evidence>
<feature type="compositionally biased region" description="Basic and acidic residues" evidence="2">
    <location>
        <begin position="128"/>
        <end position="142"/>
    </location>
</feature>
<sequence length="159" mass="17245">MDPYQFLADFENKTTRMQQQLERSQEALAGASSRATSDDGTVTVTVAGGGSIESLELGPKAMELGHTKLASTIMATIRRAQQQAAREVQESMRPLLGDGEAMNFLGEQVEAGIARLQPDEEESGQDTGSRRESVSEMDLGHDDGDDDWDGGHRRFGGTR</sequence>
<protein>
    <submittedName>
        <fullName evidence="3">DNA-binding protein YbaB</fullName>
    </submittedName>
</protein>